<dbReference type="RefSeq" id="WP_227261130.1">
    <property type="nucleotide sequence ID" value="NZ_BAAADU010000002.1"/>
</dbReference>
<comment type="caution">
    <text evidence="1">The sequence shown here is derived from an EMBL/GenBank/DDBJ whole genome shotgun (WGS) entry which is preliminary data.</text>
</comment>
<dbReference type="GeneID" id="68571702"/>
<proteinExistence type="predicted"/>
<protein>
    <submittedName>
        <fullName evidence="1">Uncharacterized protein</fullName>
    </submittedName>
</protein>
<evidence type="ECO:0000313" key="2">
    <source>
        <dbReference type="Proteomes" id="UP001500194"/>
    </source>
</evidence>
<accession>A0AAV3SZF7</accession>
<sequence length="263" mass="28350">MPSTPSDPPDSSDAPDTITVEVPRRGAFYLLVALVLLANPLYTNGLLLGADHAYQYEAHRVEPTDDSLVVHSLADDDTEDRFPLDGVLCADVPYDRACTLEHAIGAGEVNVTVPYEMLATPAENPYFLGGDGQFYRRTGVPVEGEDAYRVGHERVPAAAALRALSMPAGDAGPTVQRVLADGSVTTFHELDDAGRVLRDDGDYYVVFATAHRYSSGGFTSCGSEGDGFCERVENTMLVRSIPTLLGWLGAVVCLVLARRAWRT</sequence>
<dbReference type="InterPro" id="IPR058440">
    <property type="entry name" value="DUF8127"/>
</dbReference>
<evidence type="ECO:0000313" key="1">
    <source>
        <dbReference type="EMBL" id="GAA0650525.1"/>
    </source>
</evidence>
<gene>
    <name evidence="1" type="ORF">GCM10009019_11710</name>
</gene>
<organism evidence="1 2">
    <name type="scientific">Salarchaeum japonicum</name>
    <dbReference type="NCBI Taxonomy" id="555573"/>
    <lineage>
        <taxon>Archaea</taxon>
        <taxon>Methanobacteriati</taxon>
        <taxon>Methanobacteriota</taxon>
        <taxon>Stenosarchaea group</taxon>
        <taxon>Halobacteria</taxon>
        <taxon>Halobacteriales</taxon>
        <taxon>Halobacteriaceae</taxon>
    </lineage>
</organism>
<dbReference type="Proteomes" id="UP001500194">
    <property type="component" value="Unassembled WGS sequence"/>
</dbReference>
<dbReference type="Pfam" id="PF26448">
    <property type="entry name" value="DUF8127"/>
    <property type="match status" value="1"/>
</dbReference>
<dbReference type="EMBL" id="BAAADU010000002">
    <property type="protein sequence ID" value="GAA0650525.1"/>
    <property type="molecule type" value="Genomic_DNA"/>
</dbReference>
<name>A0AAV3SZF7_9EURY</name>
<dbReference type="AlphaFoldDB" id="A0AAV3SZF7"/>
<keyword evidence="2" id="KW-1185">Reference proteome</keyword>
<reference evidence="1 2" key="1">
    <citation type="journal article" date="2019" name="Int. J. Syst. Evol. Microbiol.">
        <title>The Global Catalogue of Microorganisms (GCM) 10K type strain sequencing project: providing services to taxonomists for standard genome sequencing and annotation.</title>
        <authorList>
            <consortium name="The Broad Institute Genomics Platform"/>
            <consortium name="The Broad Institute Genome Sequencing Center for Infectious Disease"/>
            <person name="Wu L."/>
            <person name="Ma J."/>
        </authorList>
    </citation>
    <scope>NUCLEOTIDE SEQUENCE [LARGE SCALE GENOMIC DNA]</scope>
    <source>
        <strain evidence="1 2">JCM 16327</strain>
    </source>
</reference>